<proteinExistence type="predicted"/>
<protein>
    <submittedName>
        <fullName evidence="1">Uncharacterized protein</fullName>
    </submittedName>
</protein>
<dbReference type="EMBL" id="LWCA01000351">
    <property type="protein sequence ID" value="OAF69002.1"/>
    <property type="molecule type" value="Genomic_DNA"/>
</dbReference>
<name>A0A177B5M8_9BILA</name>
<accession>A0A177B5M8</accession>
<organism evidence="1 2">
    <name type="scientific">Intoshia linei</name>
    <dbReference type="NCBI Taxonomy" id="1819745"/>
    <lineage>
        <taxon>Eukaryota</taxon>
        <taxon>Metazoa</taxon>
        <taxon>Spiralia</taxon>
        <taxon>Lophotrochozoa</taxon>
        <taxon>Mesozoa</taxon>
        <taxon>Orthonectida</taxon>
        <taxon>Rhopaluridae</taxon>
        <taxon>Intoshia</taxon>
    </lineage>
</organism>
<sequence>MYKFYSDNLCRKNENSTDVTKELIILQSNSLKIEDDLKYFVPKLACISSSIFEDLKIRFNNYFEIPKILYKYDYIRKGHNYNQQKFNLNRKDLSKRYPKKCANKSIEVCNKKSTDKIEELISLKSNSLKIEDDLKYFVPKLTCISSSIFEDLKIRFKNYFEIPEILYKYDYIRKGHNYNQQKFNLNIKDSKKSYPAKCNNKRKNLTDVTEQLIILQFNTLKIEDDLKYTIPKLTCILPSRFIQLKIMFKKYFKIPKVLYEYDYIRKGYNYNRQINNNRNLNVKDLSKRYPKKCANKSIQVYNKKTNSTDKIEELISLQSNSFKIEDLKYFVPKLTFILPSKFIELKITFQKYFEIPKILNEYDYIRIGYNRCKNSQFE</sequence>
<evidence type="ECO:0000313" key="2">
    <source>
        <dbReference type="Proteomes" id="UP000078046"/>
    </source>
</evidence>
<gene>
    <name evidence="1" type="ORF">A3Q56_03259</name>
</gene>
<comment type="caution">
    <text evidence="1">The sequence shown here is derived from an EMBL/GenBank/DDBJ whole genome shotgun (WGS) entry which is preliminary data.</text>
</comment>
<keyword evidence="2" id="KW-1185">Reference proteome</keyword>
<reference evidence="1 2" key="1">
    <citation type="submission" date="2016-04" db="EMBL/GenBank/DDBJ databases">
        <title>The genome of Intoshia linei affirms orthonectids as highly simplified spiralians.</title>
        <authorList>
            <person name="Mikhailov K.V."/>
            <person name="Slusarev G.S."/>
            <person name="Nikitin M.A."/>
            <person name="Logacheva M.D."/>
            <person name="Penin A."/>
            <person name="Aleoshin V."/>
            <person name="Panchin Y.V."/>
        </authorList>
    </citation>
    <scope>NUCLEOTIDE SEQUENCE [LARGE SCALE GENOMIC DNA]</scope>
    <source>
        <strain evidence="1">Intl2013</strain>
        <tissue evidence="1">Whole animal</tissue>
    </source>
</reference>
<dbReference type="Proteomes" id="UP000078046">
    <property type="component" value="Unassembled WGS sequence"/>
</dbReference>
<evidence type="ECO:0000313" key="1">
    <source>
        <dbReference type="EMBL" id="OAF69002.1"/>
    </source>
</evidence>
<dbReference type="AlphaFoldDB" id="A0A177B5M8"/>